<feature type="compositionally biased region" description="Basic and acidic residues" evidence="4">
    <location>
        <begin position="80"/>
        <end position="110"/>
    </location>
</feature>
<dbReference type="InterPro" id="IPR018493">
    <property type="entry name" value="GvpA-like_CS"/>
</dbReference>
<dbReference type="GO" id="GO:0012506">
    <property type="term" value="C:vesicle membrane"/>
    <property type="evidence" value="ECO:0007669"/>
    <property type="project" value="InterPro"/>
</dbReference>
<dbReference type="EMBL" id="RSAA01000006">
    <property type="protein sequence ID" value="RRO18792.1"/>
    <property type="molecule type" value="Genomic_DNA"/>
</dbReference>
<dbReference type="GO" id="GO:0005198">
    <property type="term" value="F:structural molecule activity"/>
    <property type="evidence" value="ECO:0007669"/>
    <property type="project" value="InterPro"/>
</dbReference>
<dbReference type="GO" id="GO:0031411">
    <property type="term" value="C:gas vesicle"/>
    <property type="evidence" value="ECO:0007669"/>
    <property type="project" value="UniProtKB-SubCell"/>
</dbReference>
<keyword evidence="1" id="KW-0304">Gas vesicle</keyword>
<comment type="caution">
    <text evidence="5">The sequence shown here is derived from an EMBL/GenBank/DDBJ whole genome shotgun (WGS) entry which is preliminary data.</text>
</comment>
<proteinExistence type="inferred from homology"/>
<dbReference type="PROSITE" id="PS00234">
    <property type="entry name" value="GAS_VESICLE_A_1"/>
    <property type="match status" value="1"/>
</dbReference>
<feature type="region of interest" description="Disordered" evidence="4">
    <location>
        <begin position="68"/>
        <end position="143"/>
    </location>
</feature>
<organism evidence="5 6">
    <name type="scientific">Saccharopolyspora rhizosphaerae</name>
    <dbReference type="NCBI Taxonomy" id="2492662"/>
    <lineage>
        <taxon>Bacteria</taxon>
        <taxon>Bacillati</taxon>
        <taxon>Actinomycetota</taxon>
        <taxon>Actinomycetes</taxon>
        <taxon>Pseudonocardiales</taxon>
        <taxon>Pseudonocardiaceae</taxon>
        <taxon>Saccharopolyspora</taxon>
    </lineage>
</organism>
<evidence type="ECO:0000256" key="4">
    <source>
        <dbReference type="SAM" id="MobiDB-lite"/>
    </source>
</evidence>
<evidence type="ECO:0000313" key="6">
    <source>
        <dbReference type="Proteomes" id="UP000274515"/>
    </source>
</evidence>
<evidence type="ECO:0000256" key="1">
    <source>
        <dbReference type="ARBA" id="ARBA00022987"/>
    </source>
</evidence>
<accession>A0A3R8P2R8</accession>
<dbReference type="InterPro" id="IPR000638">
    <property type="entry name" value="Gas-vesicle_GvpA-like"/>
</dbReference>
<dbReference type="PANTHER" id="PTHR35344">
    <property type="entry name" value="GAS VESICLE STRUCTURAL PROTEIN 2-RELATED"/>
    <property type="match status" value="1"/>
</dbReference>
<reference evidence="5 6" key="1">
    <citation type="submission" date="2018-11" db="EMBL/GenBank/DDBJ databases">
        <title>Saccharopolyspora rhizosphaerae sp. nov., an actinomycete isolated from rhizosphere soil in Thailand.</title>
        <authorList>
            <person name="Intra B."/>
            <person name="Euanorasetr J."/>
            <person name="Take A."/>
            <person name="Inahashi Y."/>
            <person name="Mori M."/>
            <person name="Panbangred W."/>
            <person name="Matsumoto A."/>
        </authorList>
    </citation>
    <scope>NUCLEOTIDE SEQUENCE [LARGE SCALE GENOMIC DNA]</scope>
    <source>
        <strain evidence="5 6">H219</strain>
    </source>
</reference>
<name>A0A3R8P2R8_9PSEU</name>
<dbReference type="RefSeq" id="WP_125089290.1">
    <property type="nucleotide sequence ID" value="NZ_RSAA01000006.1"/>
</dbReference>
<dbReference type="Pfam" id="PF00741">
    <property type="entry name" value="Gas_vesicle"/>
    <property type="match status" value="1"/>
</dbReference>
<dbReference type="PANTHER" id="PTHR35344:SF4">
    <property type="entry name" value="GAS VESICLE PROTEIN A1"/>
    <property type="match status" value="1"/>
</dbReference>
<gene>
    <name evidence="5" type="ORF">EIL87_06280</name>
</gene>
<dbReference type="OrthoDB" id="532318at2"/>
<sequence length="143" mass="16158">MLGGSPERSTTSANGANLADILERVLDKGIVIAGDIQVNLLDIELLTIKVRLLVASVDKAKEMGIDWWEHDPSLSSGRMGDNRRTGEIEGRTTRTDELEAENDELRERLAALEQAVSRPEERTERPSRDRARGDRPRERRREK</sequence>
<dbReference type="Proteomes" id="UP000274515">
    <property type="component" value="Unassembled WGS sequence"/>
</dbReference>
<comment type="similarity">
    <text evidence="3">Belongs to the gas vesicle GvpA family.</text>
</comment>
<feature type="compositionally biased region" description="Basic and acidic residues" evidence="4">
    <location>
        <begin position="118"/>
        <end position="143"/>
    </location>
</feature>
<comment type="subcellular location">
    <subcellularLocation>
        <location evidence="2">Gas vesicle</location>
    </subcellularLocation>
</comment>
<keyword evidence="6" id="KW-1185">Reference proteome</keyword>
<evidence type="ECO:0000256" key="2">
    <source>
        <dbReference type="ARBA" id="ARBA00035108"/>
    </source>
</evidence>
<evidence type="ECO:0000313" key="5">
    <source>
        <dbReference type="EMBL" id="RRO18792.1"/>
    </source>
</evidence>
<dbReference type="AlphaFoldDB" id="A0A3R8P2R8"/>
<evidence type="ECO:0000256" key="3">
    <source>
        <dbReference type="ARBA" id="ARBA00035646"/>
    </source>
</evidence>
<dbReference type="InterPro" id="IPR050530">
    <property type="entry name" value="GvpA"/>
</dbReference>
<protein>
    <submittedName>
        <fullName evidence="5">Gas vesicle protein</fullName>
    </submittedName>
</protein>